<feature type="region of interest" description="Disordered" evidence="6">
    <location>
        <begin position="147"/>
        <end position="198"/>
    </location>
</feature>
<evidence type="ECO:0000256" key="4">
    <source>
        <dbReference type="PROSITE-ProRule" id="PRU00091"/>
    </source>
</evidence>
<keyword evidence="3" id="KW-0862">Zinc</keyword>
<dbReference type="InterPro" id="IPR011011">
    <property type="entry name" value="Znf_FYVE_PHD"/>
</dbReference>
<organism evidence="8 9">
    <name type="scientific">Peronospora belbahrii</name>
    <dbReference type="NCBI Taxonomy" id="622444"/>
    <lineage>
        <taxon>Eukaryota</taxon>
        <taxon>Sar</taxon>
        <taxon>Stramenopiles</taxon>
        <taxon>Oomycota</taxon>
        <taxon>Peronosporomycetes</taxon>
        <taxon>Peronosporales</taxon>
        <taxon>Peronosporaceae</taxon>
        <taxon>Peronospora</taxon>
    </lineage>
</organism>
<dbReference type="InterPro" id="IPR000306">
    <property type="entry name" value="Znf_FYVE"/>
</dbReference>
<dbReference type="GO" id="GO:0032266">
    <property type="term" value="F:phosphatidylinositol-3-phosphate binding"/>
    <property type="evidence" value="ECO:0007669"/>
    <property type="project" value="TreeGrafter"/>
</dbReference>
<dbReference type="EMBL" id="CAKKTJ010000086">
    <property type="protein sequence ID" value="CAH0473616.1"/>
    <property type="molecule type" value="Genomic_DNA"/>
</dbReference>
<feature type="compositionally biased region" description="Polar residues" evidence="6">
    <location>
        <begin position="591"/>
        <end position="602"/>
    </location>
</feature>
<proteinExistence type="predicted"/>
<feature type="compositionally biased region" description="Acidic residues" evidence="6">
    <location>
        <begin position="380"/>
        <end position="389"/>
    </location>
</feature>
<dbReference type="GO" id="GO:0033565">
    <property type="term" value="C:ESCRT-0 complex"/>
    <property type="evidence" value="ECO:0007669"/>
    <property type="project" value="TreeGrafter"/>
</dbReference>
<evidence type="ECO:0000256" key="5">
    <source>
        <dbReference type="SAM" id="Coils"/>
    </source>
</evidence>
<reference evidence="8" key="1">
    <citation type="submission" date="2021-11" db="EMBL/GenBank/DDBJ databases">
        <authorList>
            <person name="Islam A."/>
            <person name="Islam S."/>
            <person name="Flora M.S."/>
            <person name="Rahman M."/>
            <person name="Ziaur R.M."/>
            <person name="Epstein J.H."/>
            <person name="Hassan M."/>
            <person name="Klassen M."/>
            <person name="Woodard K."/>
            <person name="Webb A."/>
            <person name="Webby R.J."/>
            <person name="El Zowalaty M.E."/>
        </authorList>
    </citation>
    <scope>NUCLEOTIDE SEQUENCE</scope>
    <source>
        <strain evidence="8">Pbs3</strain>
    </source>
</reference>
<dbReference type="Gene3D" id="3.30.40.10">
    <property type="entry name" value="Zinc/RING finger domain, C3HC4 (zinc finger)"/>
    <property type="match status" value="1"/>
</dbReference>
<feature type="domain" description="FYVE-type" evidence="7">
    <location>
        <begin position="464"/>
        <end position="525"/>
    </location>
</feature>
<feature type="compositionally biased region" description="Polar residues" evidence="6">
    <location>
        <begin position="635"/>
        <end position="649"/>
    </location>
</feature>
<dbReference type="CDD" id="cd15760">
    <property type="entry name" value="FYVE_scVPS27p_like"/>
    <property type="match status" value="1"/>
</dbReference>
<dbReference type="Gene3D" id="1.25.40.20">
    <property type="entry name" value="Ankyrin repeat-containing domain"/>
    <property type="match status" value="1"/>
</dbReference>
<evidence type="ECO:0000256" key="6">
    <source>
        <dbReference type="SAM" id="MobiDB-lite"/>
    </source>
</evidence>
<dbReference type="GO" id="GO:0006623">
    <property type="term" value="P:protein targeting to vacuole"/>
    <property type="evidence" value="ECO:0007669"/>
    <property type="project" value="TreeGrafter"/>
</dbReference>
<dbReference type="Pfam" id="PF01363">
    <property type="entry name" value="FYVE"/>
    <property type="match status" value="1"/>
</dbReference>
<dbReference type="Proteomes" id="UP001160483">
    <property type="component" value="Unassembled WGS sequence"/>
</dbReference>
<gene>
    <name evidence="8" type="ORF">PBS003_LOCUS499</name>
</gene>
<dbReference type="GO" id="GO:0043328">
    <property type="term" value="P:protein transport to vacuole involved in ubiquitin-dependent protein catabolic process via the multivesicular body sorting pathway"/>
    <property type="evidence" value="ECO:0007669"/>
    <property type="project" value="TreeGrafter"/>
</dbReference>
<dbReference type="AlphaFoldDB" id="A0AAU9KH74"/>
<evidence type="ECO:0000259" key="7">
    <source>
        <dbReference type="PROSITE" id="PS50178"/>
    </source>
</evidence>
<dbReference type="GO" id="GO:0043130">
    <property type="term" value="F:ubiquitin binding"/>
    <property type="evidence" value="ECO:0007669"/>
    <property type="project" value="TreeGrafter"/>
</dbReference>
<comment type="caution">
    <text evidence="8">The sequence shown here is derived from an EMBL/GenBank/DDBJ whole genome shotgun (WGS) entry which is preliminary data.</text>
</comment>
<dbReference type="InterPro" id="IPR036770">
    <property type="entry name" value="Ankyrin_rpt-contain_sf"/>
</dbReference>
<feature type="region of interest" description="Disordered" evidence="6">
    <location>
        <begin position="591"/>
        <end position="649"/>
    </location>
</feature>
<feature type="region of interest" description="Disordered" evidence="6">
    <location>
        <begin position="344"/>
        <end position="410"/>
    </location>
</feature>
<sequence length="742" mass="82040">MEKTKREEQFEAVCLARALDWKSLQRLLEKNPHMAKQCDDHGMLPIHWACTVRRVPLSLLAKLLQAYPEGVQIKNDGDLLPLHIAIRAGMQALCLRKLVRAYPDAVNERTPDGVSALEMAQDIGLDAESLKVLYRVYERRSLLFQQQNGEDSSSNHLKRSESDPKQVLSEQEEGEVSGVERPEDEENDWTDAAVPKPFVGNTGSSGFLYVGDDGELDAVEKSTLEPEDSISIMSEQSLSDIDGLDTPHDHLVSPSSISMCSQDDPRTPSSSHMSFSAVQLRNSSHRRLLVKSFQDQSHQKSQLPQQKQMHHMTSLLTQLQENGAVSNRELRTMVSAIGANVTEGKNKKDALSRSHGRHRSLPVMPSHGYLRQNSSFQFDNEADDEDEYDGHDVGSSRGSTSSGGAVGVPASKRDSLFFSVQKTARRQATRSGSHRSSPPLFRRSRRRASHGSNDRGHFDPPPEWKHDGECSICRASFGMFKHRHHCRNCGKSICSQHSADKKISMEAKGFTTPQRVCVTCYAMITHSRSLKHDQLELEDNGREGPLLNNVAFQQQQRYAFTPGAGASDRYGVGDVSFPSLTTPLPNRSIAFGSSQSLTTSDGSLGASPITGRKGSSRKATVLAAGEATGGIGEHGTTNHASRLSGAPSSSAVHELRSLLASQQKQIEQLAESNMQMQQQLLEQEELKAETMLLITQLMTRVSVLELQQDRSSRYSKRRSAGTGDSEDEDEEFPQDDSSPFHR</sequence>
<feature type="compositionally biased region" description="Basic and acidic residues" evidence="6">
    <location>
        <begin position="452"/>
        <end position="461"/>
    </location>
</feature>
<feature type="compositionally biased region" description="Low complexity" evidence="6">
    <location>
        <begin position="393"/>
        <end position="403"/>
    </location>
</feature>
<keyword evidence="1" id="KW-0479">Metal-binding</keyword>
<dbReference type="SMART" id="SM00064">
    <property type="entry name" value="FYVE"/>
    <property type="match status" value="1"/>
</dbReference>
<dbReference type="GO" id="GO:0008270">
    <property type="term" value="F:zinc ion binding"/>
    <property type="evidence" value="ECO:0007669"/>
    <property type="project" value="UniProtKB-KW"/>
</dbReference>
<dbReference type="SUPFAM" id="SSF57903">
    <property type="entry name" value="FYVE/PHD zinc finger"/>
    <property type="match status" value="1"/>
</dbReference>
<feature type="region of interest" description="Disordered" evidence="6">
    <location>
        <begin position="422"/>
        <end position="461"/>
    </location>
</feature>
<keyword evidence="2 4" id="KW-0863">Zinc-finger</keyword>
<dbReference type="InterPro" id="IPR013083">
    <property type="entry name" value="Znf_RING/FYVE/PHD"/>
</dbReference>
<accession>A0AAU9KH74</accession>
<evidence type="ECO:0000313" key="8">
    <source>
        <dbReference type="EMBL" id="CAH0473616.1"/>
    </source>
</evidence>
<dbReference type="PANTHER" id="PTHR47794">
    <property type="entry name" value="VACUOLAR PROTEIN SORTING-ASSOCIATED PROTEIN 27"/>
    <property type="match status" value="1"/>
</dbReference>
<name>A0AAU9KH74_9STRA</name>
<evidence type="ECO:0000256" key="2">
    <source>
        <dbReference type="ARBA" id="ARBA00022771"/>
    </source>
</evidence>
<protein>
    <recommendedName>
        <fullName evidence="7">FYVE-type domain-containing protein</fullName>
    </recommendedName>
</protein>
<dbReference type="FunFam" id="3.30.40.10:FF:000345">
    <property type="entry name" value="Vacuolar protein sorting-associated protein 27"/>
    <property type="match status" value="1"/>
</dbReference>
<dbReference type="InterPro" id="IPR017455">
    <property type="entry name" value="Znf_FYVE-rel"/>
</dbReference>
<dbReference type="SUPFAM" id="SSF48403">
    <property type="entry name" value="Ankyrin repeat"/>
    <property type="match status" value="1"/>
</dbReference>
<feature type="compositionally biased region" description="Acidic residues" evidence="6">
    <location>
        <begin position="724"/>
        <end position="734"/>
    </location>
</feature>
<feature type="region of interest" description="Disordered" evidence="6">
    <location>
        <begin position="706"/>
        <end position="742"/>
    </location>
</feature>
<feature type="coiled-coil region" evidence="5">
    <location>
        <begin position="652"/>
        <end position="689"/>
    </location>
</feature>
<dbReference type="PANTHER" id="PTHR47794:SF1">
    <property type="entry name" value="VACUOLAR PROTEIN SORTING-ASSOCIATED PROTEIN 27"/>
    <property type="match status" value="1"/>
</dbReference>
<evidence type="ECO:0000256" key="3">
    <source>
        <dbReference type="ARBA" id="ARBA00022833"/>
    </source>
</evidence>
<evidence type="ECO:0000256" key="1">
    <source>
        <dbReference type="ARBA" id="ARBA00022723"/>
    </source>
</evidence>
<evidence type="ECO:0000313" key="9">
    <source>
        <dbReference type="Proteomes" id="UP001160483"/>
    </source>
</evidence>
<dbReference type="PROSITE" id="PS50178">
    <property type="entry name" value="ZF_FYVE"/>
    <property type="match status" value="1"/>
</dbReference>
<keyword evidence="5" id="KW-0175">Coiled coil</keyword>